<evidence type="ECO:0000256" key="7">
    <source>
        <dbReference type="ARBA" id="ARBA00022842"/>
    </source>
</evidence>
<evidence type="ECO:0000256" key="6">
    <source>
        <dbReference type="ARBA" id="ARBA00022723"/>
    </source>
</evidence>
<evidence type="ECO:0000259" key="13">
    <source>
        <dbReference type="SMART" id="SM01192"/>
    </source>
</evidence>
<comment type="subcellular location">
    <subcellularLocation>
        <location evidence="11">Cytoplasm</location>
    </subcellularLocation>
    <subcellularLocation>
        <location evidence="11">Secreted</location>
    </subcellularLocation>
    <subcellularLocation>
        <location evidence="11">Cell surface</location>
    </subcellularLocation>
    <text evidence="11">Fractions of enolase are present in both the cytoplasm and on the cell surface.</text>
</comment>
<dbReference type="Proteomes" id="UP000076268">
    <property type="component" value="Unassembled WGS sequence"/>
</dbReference>
<dbReference type="InterPro" id="IPR020810">
    <property type="entry name" value="Enolase_C"/>
</dbReference>
<dbReference type="GO" id="GO:0004634">
    <property type="term" value="F:phosphopyruvate hydratase activity"/>
    <property type="evidence" value="ECO:0007669"/>
    <property type="project" value="UniProtKB-UniRule"/>
</dbReference>
<keyword evidence="5 11" id="KW-0964">Secreted</keyword>
<dbReference type="PANTHER" id="PTHR11902:SF1">
    <property type="entry name" value="ENOLASE"/>
    <property type="match status" value="1"/>
</dbReference>
<dbReference type="GO" id="GO:0005576">
    <property type="term" value="C:extracellular region"/>
    <property type="evidence" value="ECO:0007669"/>
    <property type="project" value="UniProtKB-SubCell"/>
</dbReference>
<comment type="caution">
    <text evidence="11">Lacks conserved residue(s) required for the propagation of feature annotation.</text>
</comment>
<dbReference type="Gene3D" id="3.20.20.120">
    <property type="entry name" value="Enolase-like C-terminal domain"/>
    <property type="match status" value="1"/>
</dbReference>
<comment type="caution">
    <text evidence="15">The sequence shown here is derived from an EMBL/GenBank/DDBJ whole genome shotgun (WGS) entry which is preliminary data.</text>
</comment>
<feature type="binding site" evidence="11">
    <location>
        <position position="335"/>
    </location>
    <ligand>
        <name>(2R)-2-phosphoglycerate</name>
        <dbReference type="ChEBI" id="CHEBI:58289"/>
    </ligand>
</feature>
<evidence type="ECO:0000256" key="1">
    <source>
        <dbReference type="ARBA" id="ARBA00005031"/>
    </source>
</evidence>
<keyword evidence="9 11" id="KW-0456">Lyase</keyword>
<dbReference type="Gene3D" id="3.30.390.10">
    <property type="entry name" value="Enolase-like, N-terminal domain"/>
    <property type="match status" value="1"/>
</dbReference>
<dbReference type="Pfam" id="PF00113">
    <property type="entry name" value="Enolase_C"/>
    <property type="match status" value="1"/>
</dbReference>
<evidence type="ECO:0000256" key="12">
    <source>
        <dbReference type="PIRSR" id="PIRSR001400-3"/>
    </source>
</evidence>
<evidence type="ECO:0000256" key="3">
    <source>
        <dbReference type="ARBA" id="ARBA00012058"/>
    </source>
</evidence>
<dbReference type="GO" id="GO:0006096">
    <property type="term" value="P:glycolytic process"/>
    <property type="evidence" value="ECO:0007669"/>
    <property type="project" value="UniProtKB-UniRule"/>
</dbReference>
<evidence type="ECO:0000256" key="11">
    <source>
        <dbReference type="HAMAP-Rule" id="MF_00318"/>
    </source>
</evidence>
<dbReference type="SUPFAM" id="SSF51604">
    <property type="entry name" value="Enolase C-terminal domain-like"/>
    <property type="match status" value="1"/>
</dbReference>
<dbReference type="GO" id="GO:0000015">
    <property type="term" value="C:phosphopyruvate hydratase complex"/>
    <property type="evidence" value="ECO:0007669"/>
    <property type="project" value="InterPro"/>
</dbReference>
<dbReference type="GO" id="GO:0000287">
    <property type="term" value="F:magnesium ion binding"/>
    <property type="evidence" value="ECO:0007669"/>
    <property type="project" value="InterPro"/>
</dbReference>
<dbReference type="SMART" id="SM01193">
    <property type="entry name" value="Enolase_N"/>
    <property type="match status" value="1"/>
</dbReference>
<dbReference type="InterPro" id="IPR029017">
    <property type="entry name" value="Enolase-like_N"/>
</dbReference>
<dbReference type="InterPro" id="IPR036849">
    <property type="entry name" value="Enolase-like_C_sf"/>
</dbReference>
<feature type="binding site" evidence="12">
    <location>
        <position position="283"/>
    </location>
    <ligand>
        <name>Mg(2+)</name>
        <dbReference type="ChEBI" id="CHEBI:18420"/>
    </ligand>
</feature>
<dbReference type="GO" id="GO:0009986">
    <property type="term" value="C:cell surface"/>
    <property type="evidence" value="ECO:0007669"/>
    <property type="project" value="UniProtKB-SubCell"/>
</dbReference>
<dbReference type="RefSeq" id="WP_066244939.1">
    <property type="nucleotide sequence ID" value="NZ_LSGP01000025.1"/>
</dbReference>
<dbReference type="PANTHER" id="PTHR11902">
    <property type="entry name" value="ENOLASE"/>
    <property type="match status" value="1"/>
</dbReference>
<feature type="binding site" evidence="11">
    <location>
        <position position="365"/>
    </location>
    <ligand>
        <name>(2R)-2-phosphoglycerate</name>
        <dbReference type="ChEBI" id="CHEBI:58289"/>
    </ligand>
</feature>
<accession>A0A154BMS6</accession>
<sequence>MLHIAEFITREIINFRGNPMVEVDVILSDGTLGRAAVPYRTPLSMDEQAEVHIDNERGLFGKEIIPALENVKSIATKLVGMDALDQAGVDHIMMEDGRHSKESVGANASLGVSLAVAKAAAASLNMPLFRYIGGVNTLQMPVPMINLLSGGEHAANNLDFREFMIVPVVEASFVEIFRMCTEVYHALKNILRSCGRNAACGDTGTFAPNLLSNEEALAVLCNAIHKAGYKAGKQFALAINVAASDFFAGGEYNFTGEGFIKTPTEMVEYYIGLMDEYPIIAIEDGIARDDHEGRSLYYRHLGDKVQLLGYDIFAANVEQAGRRMESKMGKSILIKVTQAATLSDILDRVKRVKEAGYSCVIANCSSEAEDPVIADIAVGVNAARIKVGPPARTNQVAVYNQLLRIEEDRKTIRTASRRLGEPTGLSLAIYS</sequence>
<feature type="binding site" evidence="11">
    <location>
        <position position="386"/>
    </location>
    <ligand>
        <name>(2R)-2-phosphoglycerate</name>
        <dbReference type="ChEBI" id="CHEBI:58289"/>
    </ligand>
</feature>
<organism evidence="15 16">
    <name type="scientific">Anaerosporomusa subterranea</name>
    <dbReference type="NCBI Taxonomy" id="1794912"/>
    <lineage>
        <taxon>Bacteria</taxon>
        <taxon>Bacillati</taxon>
        <taxon>Bacillota</taxon>
        <taxon>Negativicutes</taxon>
        <taxon>Acetonemataceae</taxon>
        <taxon>Anaerosporomusa</taxon>
    </lineage>
</organism>
<evidence type="ECO:0000313" key="15">
    <source>
        <dbReference type="EMBL" id="KYZ75287.1"/>
    </source>
</evidence>
<protein>
    <recommendedName>
        <fullName evidence="4 11">Enolase</fullName>
        <ecNumber evidence="3 11">4.2.1.11</ecNumber>
    </recommendedName>
    <alternativeName>
        <fullName evidence="11">2-phospho-D-glycerate hydro-lyase</fullName>
    </alternativeName>
    <alternativeName>
        <fullName evidence="11">2-phosphoglycerate dehydratase</fullName>
    </alternativeName>
</protein>
<feature type="active site" description="Proton acceptor" evidence="11">
    <location>
        <position position="335"/>
    </location>
</feature>
<comment type="cofactor">
    <cofactor evidence="12">
        <name>Mg(2+)</name>
        <dbReference type="ChEBI" id="CHEBI:18420"/>
    </cofactor>
    <text evidence="12">Mg(2+) is required for catalysis and for stabilizing the dimer.</text>
</comment>
<comment type="catalytic activity">
    <reaction evidence="10">
        <text>(2R)-2-phosphoglycerate = phosphoenolpyruvate + H2O</text>
        <dbReference type="Rhea" id="RHEA:10164"/>
        <dbReference type="ChEBI" id="CHEBI:15377"/>
        <dbReference type="ChEBI" id="CHEBI:58289"/>
        <dbReference type="ChEBI" id="CHEBI:58702"/>
        <dbReference type="EC" id="4.2.1.11"/>
    </reaction>
    <physiologicalReaction direction="left-to-right" evidence="10">
        <dbReference type="Rhea" id="RHEA:10165"/>
    </physiologicalReaction>
</comment>
<dbReference type="UniPathway" id="UPA00109">
    <property type="reaction ID" value="UER00187"/>
</dbReference>
<dbReference type="EC" id="4.2.1.11" evidence="3 11"/>
<keyword evidence="6 12" id="KW-0479">Metal-binding</keyword>
<dbReference type="AlphaFoldDB" id="A0A154BMS6"/>
<dbReference type="SUPFAM" id="SSF54826">
    <property type="entry name" value="Enolase N-terminal domain-like"/>
    <property type="match status" value="1"/>
</dbReference>
<evidence type="ECO:0000256" key="9">
    <source>
        <dbReference type="ARBA" id="ARBA00023239"/>
    </source>
</evidence>
<dbReference type="InterPro" id="IPR020811">
    <property type="entry name" value="Enolase_N"/>
</dbReference>
<gene>
    <name evidence="11 15" type="primary">eno</name>
    <name evidence="15" type="ORF">AXX12_14105</name>
</gene>
<evidence type="ECO:0000256" key="10">
    <source>
        <dbReference type="ARBA" id="ARBA00048951"/>
    </source>
</evidence>
<proteinExistence type="inferred from homology"/>
<feature type="domain" description="Enolase C-terminal TIM barrel" evidence="13">
    <location>
        <begin position="137"/>
        <end position="418"/>
    </location>
</feature>
<reference evidence="15 16" key="1">
    <citation type="submission" date="2016-02" db="EMBL/GenBank/DDBJ databases">
        <title>Anaerosporomusa subterraneum gen. nov., sp. nov., a spore-forming obligate anaerobe isolated from saprolite.</title>
        <authorList>
            <person name="Choi J.K."/>
            <person name="Shah M."/>
            <person name="Yee N."/>
        </authorList>
    </citation>
    <scope>NUCLEOTIDE SEQUENCE [LARGE SCALE GENOMIC DNA]</scope>
    <source>
        <strain evidence="15 16">RU4</strain>
    </source>
</reference>
<dbReference type="SMART" id="SM01192">
    <property type="entry name" value="Enolase_C"/>
    <property type="match status" value="1"/>
</dbReference>
<dbReference type="HAMAP" id="MF_00318">
    <property type="entry name" value="Enolase"/>
    <property type="match status" value="1"/>
</dbReference>
<dbReference type="InterPro" id="IPR000941">
    <property type="entry name" value="Enolase"/>
</dbReference>
<evidence type="ECO:0000313" key="16">
    <source>
        <dbReference type="Proteomes" id="UP000076268"/>
    </source>
</evidence>
<dbReference type="Pfam" id="PF03952">
    <property type="entry name" value="Enolase_N"/>
    <property type="match status" value="1"/>
</dbReference>
<dbReference type="STRING" id="1794912.AXX12_14105"/>
<dbReference type="OrthoDB" id="9804716at2"/>
<evidence type="ECO:0000256" key="8">
    <source>
        <dbReference type="ARBA" id="ARBA00023152"/>
    </source>
</evidence>
<evidence type="ECO:0000256" key="5">
    <source>
        <dbReference type="ARBA" id="ARBA00022525"/>
    </source>
</evidence>
<keyword evidence="11" id="KW-0963">Cytoplasm</keyword>
<comment type="pathway">
    <text evidence="1 11">Carbohydrate degradation; glycolysis; pyruvate from D-glyceraldehyde 3-phosphate: step 4/5.</text>
</comment>
<keyword evidence="7 12" id="KW-0460">Magnesium</keyword>
<comment type="similarity">
    <text evidence="2 11">Belongs to the enolase family.</text>
</comment>
<dbReference type="EMBL" id="LSGP01000025">
    <property type="protein sequence ID" value="KYZ75287.1"/>
    <property type="molecule type" value="Genomic_DNA"/>
</dbReference>
<name>A0A154BMS6_ANASB</name>
<evidence type="ECO:0000256" key="4">
    <source>
        <dbReference type="ARBA" id="ARBA00017068"/>
    </source>
</evidence>
<dbReference type="PRINTS" id="PR00148">
    <property type="entry name" value="ENOLASE"/>
</dbReference>
<comment type="function">
    <text evidence="11">Catalyzes the reversible conversion of 2-phosphoglycerate (2-PG) into phosphoenolpyruvate (PEP). It is essential for the degradation of carbohydrates via glycolysis.</text>
</comment>
<keyword evidence="8 11" id="KW-0324">Glycolysis</keyword>
<dbReference type="PIRSF" id="PIRSF001400">
    <property type="entry name" value="Enolase"/>
    <property type="match status" value="1"/>
</dbReference>
<feature type="domain" description="Enolase N-terminal" evidence="14">
    <location>
        <begin position="4"/>
        <end position="132"/>
    </location>
</feature>
<keyword evidence="16" id="KW-1185">Reference proteome</keyword>
<evidence type="ECO:0000256" key="2">
    <source>
        <dbReference type="ARBA" id="ARBA00009604"/>
    </source>
</evidence>
<evidence type="ECO:0000259" key="14">
    <source>
        <dbReference type="SMART" id="SM01193"/>
    </source>
</evidence>